<keyword evidence="3" id="KW-1185">Reference proteome</keyword>
<sequence>MFYANPHETSTRPIGTLSGLKGLLHSLTAIERPATVVVNKAWILRRGDKEQRNGGQRQPGTNWHGE</sequence>
<evidence type="ECO:0000313" key="3">
    <source>
        <dbReference type="Proteomes" id="UP000316621"/>
    </source>
</evidence>
<gene>
    <name evidence="2" type="ORF">C5167_038745</name>
</gene>
<accession>A0A4Y7IEF1</accession>
<dbReference type="AlphaFoldDB" id="A0A4Y7IEF1"/>
<organism evidence="2 3">
    <name type="scientific">Papaver somniferum</name>
    <name type="common">Opium poppy</name>
    <dbReference type="NCBI Taxonomy" id="3469"/>
    <lineage>
        <taxon>Eukaryota</taxon>
        <taxon>Viridiplantae</taxon>
        <taxon>Streptophyta</taxon>
        <taxon>Embryophyta</taxon>
        <taxon>Tracheophyta</taxon>
        <taxon>Spermatophyta</taxon>
        <taxon>Magnoliopsida</taxon>
        <taxon>Ranunculales</taxon>
        <taxon>Papaveraceae</taxon>
        <taxon>Papaveroideae</taxon>
        <taxon>Papaver</taxon>
    </lineage>
</organism>
<name>A0A4Y7IEF1_PAPSO</name>
<reference evidence="2 3" key="1">
    <citation type="journal article" date="2018" name="Science">
        <title>The opium poppy genome and morphinan production.</title>
        <authorList>
            <person name="Guo L."/>
            <person name="Winzer T."/>
            <person name="Yang X."/>
            <person name="Li Y."/>
            <person name="Ning Z."/>
            <person name="He Z."/>
            <person name="Teodor R."/>
            <person name="Lu Y."/>
            <person name="Bowser T.A."/>
            <person name="Graham I.A."/>
            <person name="Ye K."/>
        </authorList>
    </citation>
    <scope>NUCLEOTIDE SEQUENCE [LARGE SCALE GENOMIC DNA]</scope>
    <source>
        <strain evidence="3">cv. HN1</strain>
        <tissue evidence="2">Leaves</tissue>
    </source>
</reference>
<feature type="compositionally biased region" description="Polar residues" evidence="1">
    <location>
        <begin position="53"/>
        <end position="66"/>
    </location>
</feature>
<protein>
    <submittedName>
        <fullName evidence="2">Uncharacterized protein</fullName>
    </submittedName>
</protein>
<evidence type="ECO:0000256" key="1">
    <source>
        <dbReference type="SAM" id="MobiDB-lite"/>
    </source>
</evidence>
<dbReference type="Proteomes" id="UP000316621">
    <property type="component" value="Chromosome 1"/>
</dbReference>
<dbReference type="Gramene" id="RZC45795">
    <property type="protein sequence ID" value="RZC45795"/>
    <property type="gene ID" value="C5167_038745"/>
</dbReference>
<proteinExistence type="predicted"/>
<evidence type="ECO:0000313" key="2">
    <source>
        <dbReference type="EMBL" id="RZC45795.1"/>
    </source>
</evidence>
<dbReference type="EMBL" id="CM010715">
    <property type="protein sequence ID" value="RZC45795.1"/>
    <property type="molecule type" value="Genomic_DNA"/>
</dbReference>
<feature type="region of interest" description="Disordered" evidence="1">
    <location>
        <begin position="45"/>
        <end position="66"/>
    </location>
</feature>